<dbReference type="SUPFAM" id="SSF51445">
    <property type="entry name" value="(Trans)glycosidases"/>
    <property type="match status" value="1"/>
</dbReference>
<evidence type="ECO:0000313" key="5">
    <source>
        <dbReference type="Proteomes" id="UP001235712"/>
    </source>
</evidence>
<dbReference type="InterPro" id="IPR006047">
    <property type="entry name" value="GH13_cat_dom"/>
</dbReference>
<comment type="caution">
    <text evidence="4">The sequence shown here is derived from an EMBL/GenBank/DDBJ whole genome shotgun (WGS) entry which is preliminary data.</text>
</comment>
<keyword evidence="5" id="KW-1185">Reference proteome</keyword>
<dbReference type="SMART" id="SM00642">
    <property type="entry name" value="Aamy"/>
    <property type="match status" value="1"/>
</dbReference>
<gene>
    <name evidence="4" type="ORF">J2S57_000105</name>
</gene>
<dbReference type="InterPro" id="IPR017853">
    <property type="entry name" value="GH"/>
</dbReference>
<evidence type="ECO:0000256" key="2">
    <source>
        <dbReference type="ARBA" id="ARBA00023295"/>
    </source>
</evidence>
<dbReference type="Proteomes" id="UP001235712">
    <property type="component" value="Unassembled WGS sequence"/>
</dbReference>
<dbReference type="Gene3D" id="3.20.20.80">
    <property type="entry name" value="Glycosidases"/>
    <property type="match status" value="1"/>
</dbReference>
<dbReference type="GO" id="GO:0016798">
    <property type="term" value="F:hydrolase activity, acting on glycosyl bonds"/>
    <property type="evidence" value="ECO:0007669"/>
    <property type="project" value="UniProtKB-KW"/>
</dbReference>
<organism evidence="4 5">
    <name type="scientific">Kineosporia succinea</name>
    <dbReference type="NCBI Taxonomy" id="84632"/>
    <lineage>
        <taxon>Bacteria</taxon>
        <taxon>Bacillati</taxon>
        <taxon>Actinomycetota</taxon>
        <taxon>Actinomycetes</taxon>
        <taxon>Kineosporiales</taxon>
        <taxon>Kineosporiaceae</taxon>
        <taxon>Kineosporia</taxon>
    </lineage>
</organism>
<dbReference type="Pfam" id="PF00128">
    <property type="entry name" value="Alpha-amylase"/>
    <property type="match status" value="1"/>
</dbReference>
<sequence>MPDWSEHVIWWQLHPLTFTGAPDEATTEVVPRLEKLHPWLDYVIELGANGLLLGPVFAAATHGYDTVDHFRIDARLGDEPMWDALVEQARGRGLRLLLDGVFNHVGREFPHFQDVLAHGDRSEYKDWFHLTFAEDGTFTYRDFEGHGALVALNHENPAVRQYTIDVMRYWLDRGADGWRLDAAYQVPAEFWRAVIGEVRTTHPDAWFLGEVIHGDYAEIARAGDLDSVTQYELWKSLWSSLNDANFWELAWNLERHNEFAAGFVPQTFVGNHDVTRIASRLDDPRHLGHALTVLFTVAGIPSVYAGDEQAFRGVKYDRAGGDAEIRPAFPSTPGELADLGAPVYRLHQDLIGLRRRHSWLTRGTAEKIHLVNEAFAYEIRRPDGDGGLVVLLNVSDAPYGFDLGDRPVKRLLASRSEGPEAEIEAHGWAVLEY</sequence>
<keyword evidence="1" id="KW-0378">Hydrolase</keyword>
<dbReference type="CDD" id="cd11354">
    <property type="entry name" value="AmyAc_bac_CMD_like"/>
    <property type="match status" value="1"/>
</dbReference>
<protein>
    <submittedName>
        <fullName evidence="4">Glycosidase</fullName>
    </submittedName>
</protein>
<evidence type="ECO:0000256" key="1">
    <source>
        <dbReference type="ARBA" id="ARBA00022801"/>
    </source>
</evidence>
<evidence type="ECO:0000313" key="4">
    <source>
        <dbReference type="EMBL" id="MDP9824356.1"/>
    </source>
</evidence>
<dbReference type="EMBL" id="JAUSQZ010000001">
    <property type="protein sequence ID" value="MDP9824356.1"/>
    <property type="molecule type" value="Genomic_DNA"/>
</dbReference>
<accession>A0ABT9NVL1</accession>
<feature type="domain" description="Glycosyl hydrolase family 13 catalytic" evidence="3">
    <location>
        <begin position="28"/>
        <end position="354"/>
    </location>
</feature>
<reference evidence="4 5" key="1">
    <citation type="submission" date="2023-07" db="EMBL/GenBank/DDBJ databases">
        <title>Sequencing the genomes of 1000 actinobacteria strains.</title>
        <authorList>
            <person name="Klenk H.-P."/>
        </authorList>
    </citation>
    <scope>NUCLEOTIDE SEQUENCE [LARGE SCALE GENOMIC DNA]</scope>
    <source>
        <strain evidence="4 5">DSM 44388</strain>
    </source>
</reference>
<keyword evidence="2 4" id="KW-0326">Glycosidase</keyword>
<dbReference type="PANTHER" id="PTHR10357:SF210">
    <property type="entry name" value="MALTODEXTRIN GLUCOSIDASE"/>
    <property type="match status" value="1"/>
</dbReference>
<evidence type="ECO:0000259" key="3">
    <source>
        <dbReference type="SMART" id="SM00642"/>
    </source>
</evidence>
<name>A0ABT9NVL1_9ACTN</name>
<proteinExistence type="predicted"/>
<dbReference type="PANTHER" id="PTHR10357">
    <property type="entry name" value="ALPHA-AMYLASE FAMILY MEMBER"/>
    <property type="match status" value="1"/>
</dbReference>
<dbReference type="RefSeq" id="WP_307236752.1">
    <property type="nucleotide sequence ID" value="NZ_JAUSQZ010000001.1"/>
</dbReference>